<evidence type="ECO:0000256" key="1">
    <source>
        <dbReference type="SAM" id="MobiDB-lite"/>
    </source>
</evidence>
<reference evidence="2" key="1">
    <citation type="journal article" date="2023" name="Mol. Phylogenet. Evol.">
        <title>Genome-scale phylogeny and comparative genomics of the fungal order Sordariales.</title>
        <authorList>
            <person name="Hensen N."/>
            <person name="Bonometti L."/>
            <person name="Westerberg I."/>
            <person name="Brannstrom I.O."/>
            <person name="Guillou S."/>
            <person name="Cros-Aarteil S."/>
            <person name="Calhoun S."/>
            <person name="Haridas S."/>
            <person name="Kuo A."/>
            <person name="Mondo S."/>
            <person name="Pangilinan J."/>
            <person name="Riley R."/>
            <person name="LaButti K."/>
            <person name="Andreopoulos B."/>
            <person name="Lipzen A."/>
            <person name="Chen C."/>
            <person name="Yan M."/>
            <person name="Daum C."/>
            <person name="Ng V."/>
            <person name="Clum A."/>
            <person name="Steindorff A."/>
            <person name="Ohm R.A."/>
            <person name="Martin F."/>
            <person name="Silar P."/>
            <person name="Natvig D.O."/>
            <person name="Lalanne C."/>
            <person name="Gautier V."/>
            <person name="Ament-Velasquez S.L."/>
            <person name="Kruys A."/>
            <person name="Hutchinson M.I."/>
            <person name="Powell A.J."/>
            <person name="Barry K."/>
            <person name="Miller A.N."/>
            <person name="Grigoriev I.V."/>
            <person name="Debuchy R."/>
            <person name="Gladieux P."/>
            <person name="Hiltunen Thoren M."/>
            <person name="Johannesson H."/>
        </authorList>
    </citation>
    <scope>NUCLEOTIDE SEQUENCE</scope>
    <source>
        <strain evidence="2">CBS 232.78</strain>
    </source>
</reference>
<reference evidence="2" key="2">
    <citation type="submission" date="2023-06" db="EMBL/GenBank/DDBJ databases">
        <authorList>
            <consortium name="Lawrence Berkeley National Laboratory"/>
            <person name="Haridas S."/>
            <person name="Hensen N."/>
            <person name="Bonometti L."/>
            <person name="Westerberg I."/>
            <person name="Brannstrom I.O."/>
            <person name="Guillou S."/>
            <person name="Cros-Aarteil S."/>
            <person name="Calhoun S."/>
            <person name="Kuo A."/>
            <person name="Mondo S."/>
            <person name="Pangilinan J."/>
            <person name="Riley R."/>
            <person name="LaButti K."/>
            <person name="Andreopoulos B."/>
            <person name="Lipzen A."/>
            <person name="Chen C."/>
            <person name="Yanf M."/>
            <person name="Daum C."/>
            <person name="Ng V."/>
            <person name="Clum A."/>
            <person name="Steindorff A."/>
            <person name="Ohm R."/>
            <person name="Martin F."/>
            <person name="Silar P."/>
            <person name="Natvig D."/>
            <person name="Lalanne C."/>
            <person name="Gautier V."/>
            <person name="Ament-velasquez S.L."/>
            <person name="Kruys A."/>
            <person name="Hutchinson M.I."/>
            <person name="Powell A.J."/>
            <person name="Barry K."/>
            <person name="Miller A.N."/>
            <person name="Grigoriev I.V."/>
            <person name="Debuchy R."/>
            <person name="Gladieux P."/>
            <person name="Thoren M.H."/>
            <person name="Johannesson H."/>
        </authorList>
    </citation>
    <scope>NUCLEOTIDE SEQUENCE</scope>
    <source>
        <strain evidence="2">CBS 232.78</strain>
    </source>
</reference>
<evidence type="ECO:0000313" key="3">
    <source>
        <dbReference type="Proteomes" id="UP001285441"/>
    </source>
</evidence>
<keyword evidence="3" id="KW-1185">Reference proteome</keyword>
<dbReference type="Pfam" id="PF07173">
    <property type="entry name" value="GRDP-like"/>
    <property type="match status" value="1"/>
</dbReference>
<feature type="region of interest" description="Disordered" evidence="1">
    <location>
        <begin position="1"/>
        <end position="21"/>
    </location>
</feature>
<comment type="caution">
    <text evidence="2">The sequence shown here is derived from an EMBL/GenBank/DDBJ whole genome shotgun (WGS) entry which is preliminary data.</text>
</comment>
<dbReference type="EMBL" id="JAULSW010000002">
    <property type="protein sequence ID" value="KAK3389153.1"/>
    <property type="molecule type" value="Genomic_DNA"/>
</dbReference>
<sequence length="465" mass="52637">MALAFRSPNHHDSRSGAASREDLLKALETKYPASKSTDDEPAIPTPDIFVSLVDKDNAKNEAQMPSIAECAVHLRMLEAFLVLKQKVATSNALDRAFGIAPKDTLTTIRGGKRCRKTDATFKERRKVKWNLFVRMAVWRFLGWWKGAVKTLPPLDVLMVWHAFLLNHSAYNEFCMASVDASRRLAKEFPWKEIHSALQDDKERSFNVSSDVESTFSDHHGPFDLFKALSDHDSHAKMLKDALAKLASSLEPQNDDLASAMLHFQDLAKIQRLPVSDQNRIQTLTEMVQRQEKFVVNMANILWLRSPALAGTLERAIVRYSRFLALFEDRDLETNKMPLIPTLDIDLVWHTHLCSPALYLAGCKHFAGRHSVNHDDTLEQALLNDGFVSTAKMYEIKFREEYDACLCWPCEALRSELGSLKKANGKPVDFAAVAKKVQEDVEYYQVVELARRTGKPLLAKRDGAVL</sequence>
<gene>
    <name evidence="2" type="ORF">B0H63DRAFT_518397</name>
</gene>
<name>A0AAE0U319_9PEZI</name>
<dbReference type="AlphaFoldDB" id="A0AAE0U319"/>
<dbReference type="PANTHER" id="PTHR34365">
    <property type="entry name" value="ENOLASE (DUF1399)"/>
    <property type="match status" value="1"/>
</dbReference>
<accession>A0AAE0U319</accession>
<dbReference type="Proteomes" id="UP001285441">
    <property type="component" value="Unassembled WGS sequence"/>
</dbReference>
<organism evidence="2 3">
    <name type="scientific">Podospora didyma</name>
    <dbReference type="NCBI Taxonomy" id="330526"/>
    <lineage>
        <taxon>Eukaryota</taxon>
        <taxon>Fungi</taxon>
        <taxon>Dikarya</taxon>
        <taxon>Ascomycota</taxon>
        <taxon>Pezizomycotina</taxon>
        <taxon>Sordariomycetes</taxon>
        <taxon>Sordariomycetidae</taxon>
        <taxon>Sordariales</taxon>
        <taxon>Podosporaceae</taxon>
        <taxon>Podospora</taxon>
    </lineage>
</organism>
<protein>
    <submittedName>
        <fullName evidence="2">Uncharacterized protein</fullName>
    </submittedName>
</protein>
<dbReference type="PANTHER" id="PTHR34365:SF7">
    <property type="entry name" value="GLYCINE-RICH DOMAIN-CONTAINING PROTEIN 1"/>
    <property type="match status" value="1"/>
</dbReference>
<evidence type="ECO:0000313" key="2">
    <source>
        <dbReference type="EMBL" id="KAK3389153.1"/>
    </source>
</evidence>
<feature type="compositionally biased region" description="Basic and acidic residues" evidence="1">
    <location>
        <begin position="9"/>
        <end position="21"/>
    </location>
</feature>
<dbReference type="InterPro" id="IPR009836">
    <property type="entry name" value="GRDP-like"/>
</dbReference>
<proteinExistence type="predicted"/>